<gene>
    <name evidence="2" type="ORF">ALPR1_02265</name>
</gene>
<dbReference type="Gene3D" id="2.60.120.430">
    <property type="entry name" value="Galactose-binding lectin"/>
    <property type="match status" value="1"/>
</dbReference>
<reference evidence="2 3" key="1">
    <citation type="journal article" date="2011" name="J. Bacteriol.">
        <title>Complete genome sequence of Algoriphagus sp. PR1, bacterial prey of a colony-forming choanoflagellate.</title>
        <authorList>
            <person name="Alegado R.A."/>
            <person name="Ferriera S."/>
            <person name="Nusbaum C."/>
            <person name="Young S.K."/>
            <person name="Zeng Q."/>
            <person name="Imamovic A."/>
            <person name="Fairclough S.R."/>
            <person name="King N."/>
        </authorList>
    </citation>
    <scope>NUCLEOTIDE SEQUENCE [LARGE SCALE GENOMIC DNA]</scope>
    <source>
        <strain evidence="2 3">PR1</strain>
    </source>
</reference>
<dbReference type="EMBL" id="AAXU02000001">
    <property type="protein sequence ID" value="EAZ82028.1"/>
    <property type="molecule type" value="Genomic_DNA"/>
</dbReference>
<evidence type="ECO:0000256" key="1">
    <source>
        <dbReference type="SAM" id="SignalP"/>
    </source>
</evidence>
<dbReference type="OrthoDB" id="824348at2"/>
<dbReference type="PROSITE" id="PS51257">
    <property type="entry name" value="PROKAR_LIPOPROTEIN"/>
    <property type="match status" value="1"/>
</dbReference>
<proteinExistence type="predicted"/>
<dbReference type="Proteomes" id="UP000003919">
    <property type="component" value="Chromosome"/>
</dbReference>
<evidence type="ECO:0000313" key="3">
    <source>
        <dbReference type="Proteomes" id="UP000003919"/>
    </source>
</evidence>
<dbReference type="AlphaFoldDB" id="A3HV56"/>
<protein>
    <recommendedName>
        <fullName evidence="4">Lipoprotein</fullName>
    </recommendedName>
</protein>
<feature type="signal peptide" evidence="1">
    <location>
        <begin position="1"/>
        <end position="18"/>
    </location>
</feature>
<name>A3HV56_9BACT</name>
<keyword evidence="3" id="KW-1185">Reference proteome</keyword>
<evidence type="ECO:0000313" key="2">
    <source>
        <dbReference type="EMBL" id="EAZ82028.1"/>
    </source>
</evidence>
<organism evidence="2 3">
    <name type="scientific">Algoriphagus machipongonensis</name>
    <dbReference type="NCBI Taxonomy" id="388413"/>
    <lineage>
        <taxon>Bacteria</taxon>
        <taxon>Pseudomonadati</taxon>
        <taxon>Bacteroidota</taxon>
        <taxon>Cytophagia</taxon>
        <taxon>Cytophagales</taxon>
        <taxon>Cyclobacteriaceae</taxon>
        <taxon>Algoriphagus</taxon>
    </lineage>
</organism>
<feature type="chain" id="PRO_5002652764" description="Lipoprotein" evidence="1">
    <location>
        <begin position="19"/>
        <end position="195"/>
    </location>
</feature>
<dbReference type="EMBL" id="CM001023">
    <property type="protein sequence ID" value="EAZ82028.1"/>
    <property type="molecule type" value="Genomic_DNA"/>
</dbReference>
<sequence length="195" mass="21057">MKKLFVPLLAILFLTSCGIDSMSDMRPNQTLEEQNAVNRADFSGQVFTDQNGAGTTAAAMDLERFKVIDEYEILATDDDGLATGFILKEGVPAVITASGLVGFYFAGQADPSTPNGRTDVLIFNNFPVVSLVARVGGGELQFVGEGPTELTGSGEVVFYVNDTFFEDNIGSYNIQISYYCYPGFGIGDANHYHCK</sequence>
<comment type="caution">
    <text evidence="2">The sequence shown here is derived from an EMBL/GenBank/DDBJ whole genome shotgun (WGS) entry which is preliminary data.</text>
</comment>
<dbReference type="HOGENOM" id="CLU_1393754_0_0_10"/>
<accession>A3HV56</accession>
<dbReference type="RefSeq" id="WP_008198095.1">
    <property type="nucleotide sequence ID" value="NZ_CM001023.1"/>
</dbReference>
<keyword evidence="1" id="KW-0732">Signal</keyword>
<evidence type="ECO:0008006" key="4">
    <source>
        <dbReference type="Google" id="ProtNLM"/>
    </source>
</evidence>